<evidence type="ECO:0000256" key="1">
    <source>
        <dbReference type="ARBA" id="ARBA00000877"/>
    </source>
</evidence>
<feature type="domain" description="DAC" evidence="11">
    <location>
        <begin position="95"/>
        <end position="256"/>
    </location>
</feature>
<gene>
    <name evidence="10" type="primary">dacA</name>
    <name evidence="12" type="ORF">BRW62_01535</name>
</gene>
<comment type="similarity">
    <text evidence="10">Belongs to the adenylate cyclase family. DacA/CdaA subfamily.</text>
</comment>
<feature type="transmembrane region" description="Helical" evidence="10">
    <location>
        <begin position="76"/>
        <end position="94"/>
    </location>
</feature>
<feature type="transmembrane region" description="Helical" evidence="10">
    <location>
        <begin position="28"/>
        <end position="45"/>
    </location>
</feature>
<evidence type="ECO:0000313" key="12">
    <source>
        <dbReference type="EMBL" id="ATS17640.1"/>
    </source>
</evidence>
<evidence type="ECO:0000259" key="11">
    <source>
        <dbReference type="PROSITE" id="PS51794"/>
    </source>
</evidence>
<evidence type="ECO:0000256" key="5">
    <source>
        <dbReference type="ARBA" id="ARBA00022695"/>
    </source>
</evidence>
<keyword evidence="8 10" id="KW-1133">Transmembrane helix</keyword>
<comment type="subunit">
    <text evidence="10">Probably a homodimer.</text>
</comment>
<proteinExistence type="inferred from homology"/>
<dbReference type="EMBL" id="CP018092">
    <property type="protein sequence ID" value="ATS17640.1"/>
    <property type="molecule type" value="Genomic_DNA"/>
</dbReference>
<keyword evidence="9 10" id="KW-0472">Membrane</keyword>
<dbReference type="EC" id="2.7.7.85" evidence="10"/>
<evidence type="ECO:0000256" key="3">
    <source>
        <dbReference type="ARBA" id="ARBA00022679"/>
    </source>
</evidence>
<protein>
    <recommendedName>
        <fullName evidence="10">Diadenylate cyclase</fullName>
        <shortName evidence="10">DAC</shortName>
        <ecNumber evidence="10">2.7.7.85</ecNumber>
    </recommendedName>
    <alternativeName>
        <fullName evidence="10">Cyclic-di-AMP synthase</fullName>
        <shortName evidence="10">c-di-AMP synthase</shortName>
    </alternativeName>
</protein>
<reference evidence="12 13" key="1">
    <citation type="submission" date="2016-11" db="EMBL/GenBank/DDBJ databases">
        <title>Complete genome sequence of thermophilic cyanobacteria strain Synechococcus sp. PCC6715.</title>
        <authorList>
            <person name="Tang J."/>
            <person name="Daroch M."/>
            <person name="Liang Y."/>
            <person name="Jiang D."/>
            <person name="Shah M."/>
        </authorList>
    </citation>
    <scope>NUCLEOTIDE SEQUENCE [LARGE SCALE GENOMIC DNA]</scope>
    <source>
        <strain evidence="12 13">PCC 6715</strain>
    </source>
</reference>
<keyword evidence="13" id="KW-1185">Reference proteome</keyword>
<dbReference type="InterPro" id="IPR034701">
    <property type="entry name" value="CdaA"/>
</dbReference>
<dbReference type="AlphaFoldDB" id="A0A2D2PZG0"/>
<comment type="function">
    <text evidence="10">Catalyzes the condensation of 2 ATP molecules into cyclic di-AMP (c-di-AMP), a second messenger used to regulate differing processes in different bacteria.</text>
</comment>
<dbReference type="InterPro" id="IPR036888">
    <property type="entry name" value="DNA_integrity_DisA_N_sf"/>
</dbReference>
<dbReference type="Pfam" id="PF19293">
    <property type="entry name" value="CdaA_N"/>
    <property type="match status" value="1"/>
</dbReference>
<organism evidence="12 13">
    <name type="scientific">Parathermosynechococcus lividus PCC 6715</name>
    <dbReference type="NCBI Taxonomy" id="1917166"/>
    <lineage>
        <taxon>Bacteria</taxon>
        <taxon>Bacillati</taxon>
        <taxon>Cyanobacteriota</taxon>
        <taxon>Cyanophyceae</taxon>
        <taxon>Acaryochloridales</taxon>
        <taxon>Thermosynechococcaceae</taxon>
        <taxon>Parathermosynechococcus</taxon>
    </lineage>
</organism>
<dbReference type="PROSITE" id="PS51794">
    <property type="entry name" value="DAC"/>
    <property type="match status" value="1"/>
</dbReference>
<feature type="transmembrane region" description="Helical" evidence="10">
    <location>
        <begin position="52"/>
        <end position="70"/>
    </location>
</feature>
<evidence type="ECO:0000313" key="13">
    <source>
        <dbReference type="Proteomes" id="UP000231057"/>
    </source>
</evidence>
<name>A0A2D2PZG0_PARLV</name>
<keyword evidence="7 10" id="KW-0067">ATP-binding</keyword>
<evidence type="ECO:0000256" key="10">
    <source>
        <dbReference type="HAMAP-Rule" id="MF_01499"/>
    </source>
</evidence>
<evidence type="ECO:0000256" key="7">
    <source>
        <dbReference type="ARBA" id="ARBA00022840"/>
    </source>
</evidence>
<sequence>MIVLTLGLLGTLPWPLVSSETQTRLKMLVDVVLVLALTYTILRVIAERRTLWMVRGFIFLIFAASLSRALELNFLTFVLNNLVVGSAVALAVILQSEIRIFLEQLGRGQFFGQPRVESTLTNDAVDLVVAAVKELSQDRTGALILLETHTQLSPQDFTHAGIPLQARLSPELITSIFQVNSPLHDGAIWVRGSEVVAAKLILPLSERTGPWQLGTRHRAALGITERISHCVCVVVSEETGSISLAFKGDLQRPLTSSKLGELLRQYVQEETAGTSKPSQRHRSLKFWKMVWPLR</sequence>
<dbReference type="PANTHER" id="PTHR34185">
    <property type="entry name" value="DIADENYLATE CYCLASE"/>
    <property type="match status" value="1"/>
</dbReference>
<keyword evidence="2 10" id="KW-1003">Cell membrane</keyword>
<dbReference type="InterPro" id="IPR050338">
    <property type="entry name" value="DisA"/>
</dbReference>
<comment type="catalytic activity">
    <reaction evidence="1 10">
        <text>2 ATP = 3',3'-c-di-AMP + 2 diphosphate</text>
        <dbReference type="Rhea" id="RHEA:35655"/>
        <dbReference type="ChEBI" id="CHEBI:30616"/>
        <dbReference type="ChEBI" id="CHEBI:33019"/>
        <dbReference type="ChEBI" id="CHEBI:71500"/>
        <dbReference type="EC" id="2.7.7.85"/>
    </reaction>
</comment>
<dbReference type="SUPFAM" id="SSF143597">
    <property type="entry name" value="YojJ-like"/>
    <property type="match status" value="1"/>
</dbReference>
<dbReference type="InterPro" id="IPR003390">
    <property type="entry name" value="DNA_integrity_scan_DisA_N"/>
</dbReference>
<evidence type="ECO:0000256" key="2">
    <source>
        <dbReference type="ARBA" id="ARBA00022475"/>
    </source>
</evidence>
<keyword evidence="4 10" id="KW-0812">Transmembrane</keyword>
<evidence type="ECO:0000256" key="6">
    <source>
        <dbReference type="ARBA" id="ARBA00022741"/>
    </source>
</evidence>
<keyword evidence="6 10" id="KW-0547">Nucleotide-binding</keyword>
<evidence type="ECO:0000256" key="4">
    <source>
        <dbReference type="ARBA" id="ARBA00022692"/>
    </source>
</evidence>
<dbReference type="Gene3D" id="3.40.1700.10">
    <property type="entry name" value="DNA integrity scanning protein, DisA, N-terminal domain"/>
    <property type="match status" value="1"/>
</dbReference>
<comment type="caution">
    <text evidence="10">Lacks conserved residue(s) required for the propagation of feature annotation.</text>
</comment>
<accession>A0A2D2PZG0</accession>
<dbReference type="GO" id="GO:0006171">
    <property type="term" value="P:cAMP biosynthetic process"/>
    <property type="evidence" value="ECO:0007669"/>
    <property type="project" value="InterPro"/>
</dbReference>
<dbReference type="GO" id="GO:0106408">
    <property type="term" value="F:diadenylate cyclase activity"/>
    <property type="evidence" value="ECO:0007669"/>
    <property type="project" value="UniProtKB-EC"/>
</dbReference>
<dbReference type="Proteomes" id="UP000231057">
    <property type="component" value="Chromosome"/>
</dbReference>
<dbReference type="InterPro" id="IPR014046">
    <property type="entry name" value="C-di-AMP_synthase"/>
</dbReference>
<reference evidence="13" key="2">
    <citation type="journal article" date="2022" name="Front. Microbiol.">
        <title>Comparative Genomic Analysis Revealed Distinct Molecular Components and Organization of CO2-Concentrating Mechanism in Thermophilic Cyanobacteria.</title>
        <authorList>
            <person name="Tang J."/>
            <person name="Zhou H."/>
            <person name="Yao D."/>
            <person name="Riaz S."/>
            <person name="You D."/>
            <person name="Klepacz-Smolka A."/>
            <person name="Daroch M."/>
        </authorList>
    </citation>
    <scope>NUCLEOTIDE SEQUENCE [LARGE SCALE GENOMIC DNA]</scope>
    <source>
        <strain evidence="13">PCC 6715</strain>
    </source>
</reference>
<evidence type="ECO:0000256" key="8">
    <source>
        <dbReference type="ARBA" id="ARBA00022989"/>
    </source>
</evidence>
<dbReference type="PANTHER" id="PTHR34185:SF1">
    <property type="entry name" value="DIADENYLATE CYCLASE"/>
    <property type="match status" value="1"/>
</dbReference>
<dbReference type="GO" id="GO:0005524">
    <property type="term" value="F:ATP binding"/>
    <property type="evidence" value="ECO:0007669"/>
    <property type="project" value="UniProtKB-UniRule"/>
</dbReference>
<dbReference type="GO" id="GO:0004016">
    <property type="term" value="F:adenylate cyclase activity"/>
    <property type="evidence" value="ECO:0007669"/>
    <property type="project" value="UniProtKB-UniRule"/>
</dbReference>
<dbReference type="Pfam" id="PF02457">
    <property type="entry name" value="DAC"/>
    <property type="match status" value="1"/>
</dbReference>
<dbReference type="KEGG" id="slw:BRW62_01535"/>
<evidence type="ECO:0000256" key="9">
    <source>
        <dbReference type="ARBA" id="ARBA00023136"/>
    </source>
</evidence>
<keyword evidence="3 10" id="KW-0808">Transferase</keyword>
<dbReference type="NCBIfam" id="TIGR00159">
    <property type="entry name" value="diadenylate cyclase CdaA"/>
    <property type="match status" value="1"/>
</dbReference>
<dbReference type="PIRSF" id="PIRSF004793">
    <property type="entry name" value="UCP004793"/>
    <property type="match status" value="1"/>
</dbReference>
<dbReference type="RefSeq" id="WP_099797876.1">
    <property type="nucleotide sequence ID" value="NZ_CP018092.1"/>
</dbReference>
<keyword evidence="5 10" id="KW-0548">Nucleotidyltransferase</keyword>
<dbReference type="HAMAP" id="MF_01499">
    <property type="entry name" value="DacA"/>
    <property type="match status" value="1"/>
</dbReference>
<dbReference type="OrthoDB" id="9807385at2"/>
<dbReference type="InterPro" id="IPR045585">
    <property type="entry name" value="CdaA_N"/>
</dbReference>